<feature type="signal peptide" evidence="1">
    <location>
        <begin position="1"/>
        <end position="23"/>
    </location>
</feature>
<protein>
    <submittedName>
        <fullName evidence="2">Uncharacterized protein</fullName>
    </submittedName>
</protein>
<gene>
    <name evidence="2" type="ORF">EYF80_018946</name>
</gene>
<name>A0A4Z2I0Q1_9TELE</name>
<accession>A0A4Z2I0Q1</accession>
<keyword evidence="1" id="KW-0732">Signal</keyword>
<organism evidence="2 3">
    <name type="scientific">Liparis tanakae</name>
    <name type="common">Tanaka's snailfish</name>
    <dbReference type="NCBI Taxonomy" id="230148"/>
    <lineage>
        <taxon>Eukaryota</taxon>
        <taxon>Metazoa</taxon>
        <taxon>Chordata</taxon>
        <taxon>Craniata</taxon>
        <taxon>Vertebrata</taxon>
        <taxon>Euteleostomi</taxon>
        <taxon>Actinopterygii</taxon>
        <taxon>Neopterygii</taxon>
        <taxon>Teleostei</taxon>
        <taxon>Neoteleostei</taxon>
        <taxon>Acanthomorphata</taxon>
        <taxon>Eupercaria</taxon>
        <taxon>Perciformes</taxon>
        <taxon>Cottioidei</taxon>
        <taxon>Cottales</taxon>
        <taxon>Liparidae</taxon>
        <taxon>Liparis</taxon>
    </lineage>
</organism>
<comment type="caution">
    <text evidence="2">The sequence shown here is derived from an EMBL/GenBank/DDBJ whole genome shotgun (WGS) entry which is preliminary data.</text>
</comment>
<dbReference type="AlphaFoldDB" id="A0A4Z2I0Q1"/>
<dbReference type="Proteomes" id="UP000314294">
    <property type="component" value="Unassembled WGS sequence"/>
</dbReference>
<dbReference type="EMBL" id="SRLO01000158">
    <property type="protein sequence ID" value="TNN70812.1"/>
    <property type="molecule type" value="Genomic_DNA"/>
</dbReference>
<evidence type="ECO:0000313" key="3">
    <source>
        <dbReference type="Proteomes" id="UP000314294"/>
    </source>
</evidence>
<proteinExistence type="predicted"/>
<feature type="chain" id="PRO_5021483229" evidence="1">
    <location>
        <begin position="24"/>
        <end position="60"/>
    </location>
</feature>
<evidence type="ECO:0000313" key="2">
    <source>
        <dbReference type="EMBL" id="TNN70812.1"/>
    </source>
</evidence>
<evidence type="ECO:0000256" key="1">
    <source>
        <dbReference type="SAM" id="SignalP"/>
    </source>
</evidence>
<keyword evidence="3" id="KW-1185">Reference proteome</keyword>
<sequence length="60" mass="6794">MATEGTFLILILIWAQEIPTGKPAAFNVKKKEAEFHPIDSSHVSLLLLLLLNELLEEDEY</sequence>
<reference evidence="2 3" key="1">
    <citation type="submission" date="2019-03" db="EMBL/GenBank/DDBJ databases">
        <title>First draft genome of Liparis tanakae, snailfish: a comprehensive survey of snailfish specific genes.</title>
        <authorList>
            <person name="Kim W."/>
            <person name="Song I."/>
            <person name="Jeong J.-H."/>
            <person name="Kim D."/>
            <person name="Kim S."/>
            <person name="Ryu S."/>
            <person name="Song J.Y."/>
            <person name="Lee S.K."/>
        </authorList>
    </citation>
    <scope>NUCLEOTIDE SEQUENCE [LARGE SCALE GENOMIC DNA]</scope>
    <source>
        <tissue evidence="2">Muscle</tissue>
    </source>
</reference>